<evidence type="ECO:0000313" key="3">
    <source>
        <dbReference type="Proteomes" id="UP001524499"/>
    </source>
</evidence>
<sequence>MRDVLLKAAGQFSSDRSIQTIDPLGNGLINDTFSVATEAGRFVLQRINAEVFPEPEWVVHNLALLNRHIRLKPISSVKLQIPELLSARDGKMFYRDDGGQVWRALQMIQPAESREQLGSDGEAAQVGFALAHFHRLCRDLPAESLHDTLPGFHNAPGYFQHYRQLPRPALSVEKDPGVIDCRAFIQARREQIGVLEDAKQRGELQLRVIHGDPKLNNFLFMPGGDRVISLIDLDTVKPGLLHYDIGDCIRSSCRNKQDNSFNLSQCKIILQNYLREAGDFFTASDYDYLYTAIWLIPFELGLRFFSDYLAGNRYFKVREPRQNLTRALTQFAFCDSIQNRQRDLLYCLQGLKATHIYR</sequence>
<dbReference type="InterPro" id="IPR002575">
    <property type="entry name" value="Aminoglycoside_PTrfase"/>
</dbReference>
<evidence type="ECO:0000313" key="2">
    <source>
        <dbReference type="EMBL" id="MCQ8105581.1"/>
    </source>
</evidence>
<dbReference type="Gene3D" id="3.90.1200.10">
    <property type="match status" value="1"/>
</dbReference>
<feature type="domain" description="Aminoglycoside phosphotransferase" evidence="1">
    <location>
        <begin position="21"/>
        <end position="258"/>
    </location>
</feature>
<gene>
    <name evidence="2" type="ORF">NP590_15830</name>
</gene>
<dbReference type="PANTHER" id="PTHR21064:SF5">
    <property type="entry name" value="SLR1880 PROTEIN"/>
    <property type="match status" value="1"/>
</dbReference>
<protein>
    <submittedName>
        <fullName evidence="2">Aminoglycoside phosphotransferase family protein</fullName>
    </submittedName>
</protein>
<dbReference type="EMBL" id="JANIBJ010000033">
    <property type="protein sequence ID" value="MCQ8105581.1"/>
    <property type="molecule type" value="Genomic_DNA"/>
</dbReference>
<dbReference type="PANTHER" id="PTHR21064">
    <property type="entry name" value="AMINOGLYCOSIDE PHOSPHOTRANSFERASE DOMAIN-CONTAINING PROTEIN-RELATED"/>
    <property type="match status" value="1"/>
</dbReference>
<dbReference type="Pfam" id="PF01636">
    <property type="entry name" value="APH"/>
    <property type="match status" value="1"/>
</dbReference>
<name>A0ABT1TJC9_9GAMM</name>
<reference evidence="2 3" key="1">
    <citation type="submission" date="2022-07" db="EMBL/GenBank/DDBJ databases">
        <title>Methylomonas rivi sp. nov., Methylomonas rosea sp. nov., Methylomonas aureus sp. nov. and Methylomonas subterranea sp. nov., four novel methanotrophs isolated from a freshwater creek and the deep terrestrial subsurface.</title>
        <authorList>
            <person name="Abin C."/>
            <person name="Sankaranarayanan K."/>
            <person name="Garner C."/>
            <person name="Sindelar R."/>
            <person name="Kotary K."/>
            <person name="Garner R."/>
            <person name="Barclay S."/>
            <person name="Lawson P."/>
            <person name="Krumholz L."/>
        </authorList>
    </citation>
    <scope>NUCLEOTIDE SEQUENCE [LARGE SCALE GENOMIC DNA]</scope>
    <source>
        <strain evidence="2 3">SURF-2</strain>
    </source>
</reference>
<dbReference type="RefSeq" id="WP_256603593.1">
    <property type="nucleotide sequence ID" value="NZ_JANIBJ010000033.1"/>
</dbReference>
<keyword evidence="3" id="KW-1185">Reference proteome</keyword>
<dbReference type="SUPFAM" id="SSF56112">
    <property type="entry name" value="Protein kinase-like (PK-like)"/>
    <property type="match status" value="1"/>
</dbReference>
<dbReference type="InterPro" id="IPR011009">
    <property type="entry name" value="Kinase-like_dom_sf"/>
</dbReference>
<comment type="caution">
    <text evidence="2">The sequence shown here is derived from an EMBL/GenBank/DDBJ whole genome shotgun (WGS) entry which is preliminary data.</text>
</comment>
<dbReference type="Proteomes" id="UP001524499">
    <property type="component" value="Unassembled WGS sequence"/>
</dbReference>
<evidence type="ECO:0000259" key="1">
    <source>
        <dbReference type="Pfam" id="PF01636"/>
    </source>
</evidence>
<dbReference type="InterPro" id="IPR050249">
    <property type="entry name" value="Pseudomonas-type_ThrB"/>
</dbReference>
<organism evidence="2 3">
    <name type="scientific">Methylomonas subterranea</name>
    <dbReference type="NCBI Taxonomy" id="2952225"/>
    <lineage>
        <taxon>Bacteria</taxon>
        <taxon>Pseudomonadati</taxon>
        <taxon>Pseudomonadota</taxon>
        <taxon>Gammaproteobacteria</taxon>
        <taxon>Methylococcales</taxon>
        <taxon>Methylococcaceae</taxon>
        <taxon>Methylomonas</taxon>
    </lineage>
</organism>
<accession>A0ABT1TJC9</accession>
<proteinExistence type="predicted"/>